<accession>A0A8S5RGU4</accession>
<organism evidence="1">
    <name type="scientific">virus sp. ctiha2</name>
    <dbReference type="NCBI Taxonomy" id="2827299"/>
    <lineage>
        <taxon>Viruses</taxon>
    </lineage>
</organism>
<proteinExistence type="predicted"/>
<dbReference type="EMBL" id="BK059104">
    <property type="protein sequence ID" value="DAE30608.1"/>
    <property type="molecule type" value="Genomic_DNA"/>
</dbReference>
<evidence type="ECO:0000313" key="1">
    <source>
        <dbReference type="EMBL" id="DAE30608.1"/>
    </source>
</evidence>
<sequence length="92" mass="10210">MKGYTDFAMGFLGASVVATKPIGAMKFMDWNKVKEVVESHPNSIIYAGLMEDWNNTSGLIYAKGKYYNGYVYGCSNWATPIVNVNGVVTKVW</sequence>
<reference evidence="1" key="1">
    <citation type="journal article" date="2021" name="Proc. Natl. Acad. Sci. U.S.A.">
        <title>A Catalog of Tens of Thousands of Viruses from Human Metagenomes Reveals Hidden Associations with Chronic Diseases.</title>
        <authorList>
            <person name="Tisza M.J."/>
            <person name="Buck C.B."/>
        </authorList>
    </citation>
    <scope>NUCLEOTIDE SEQUENCE</scope>
    <source>
        <strain evidence="1">Ctiha2</strain>
    </source>
</reference>
<protein>
    <submittedName>
        <fullName evidence="1">Uncharacterized protein</fullName>
    </submittedName>
</protein>
<name>A0A8S5RGU4_9VIRU</name>